<evidence type="ECO:0000256" key="6">
    <source>
        <dbReference type="SAM" id="Phobius"/>
    </source>
</evidence>
<dbReference type="OrthoDB" id="5022096at2759"/>
<dbReference type="PANTHER" id="PTHR33048">
    <property type="entry name" value="PTH11-LIKE INTEGRAL MEMBRANE PROTEIN (AFU_ORTHOLOGUE AFUA_5G11245)"/>
    <property type="match status" value="1"/>
</dbReference>
<evidence type="ECO:0000256" key="4">
    <source>
        <dbReference type="ARBA" id="ARBA00023136"/>
    </source>
</evidence>
<feature type="domain" description="Rhodopsin" evidence="7">
    <location>
        <begin position="42"/>
        <end position="285"/>
    </location>
</feature>
<comment type="similarity">
    <text evidence="5">Belongs to the SAT4 family.</text>
</comment>
<feature type="transmembrane region" description="Helical" evidence="6">
    <location>
        <begin position="222"/>
        <end position="240"/>
    </location>
</feature>
<dbReference type="GO" id="GO:0016020">
    <property type="term" value="C:membrane"/>
    <property type="evidence" value="ECO:0007669"/>
    <property type="project" value="UniProtKB-SubCell"/>
</dbReference>
<sequence>MYLPRHAVSPFNFEPVSLENNGQRILAITGFFTAFACTAVILRMYVRIAILKSTGMDDYAMICAAICSVVAFVFYVLEVHAGVGEHIGNPHLISNLQEILHYSYFHGWIIVVGISAVKISVGFFLIRLVQGKWFKRSIIIWMCFLFIFTLACVGTLIFQCTPIDAAWDFSLRASPRTRCYDLDIFRSIGLFNGAVNIFTDFLFATLPVPIILGLSINLRTKISLICILGLGYSACAASIIKEYLLSSFFENTDSFFNNSFNIWNSVELNTGILAASLPPLRPLFSSLLDTASSIKTRTSMRLGRRPSKSDIMILHAKTHRNYRFCQPRDDGHDPKISLPLSLGHDKEEGMNGRDTMANIPMGPKPTYGIYIQGGGRERSRLSVEEEKSLWRRDSGISAGSSRMSKLEKLEVELEVEGIRYARRERERVRRGRTERRARRVGIMRTVEVSVTR</sequence>
<comment type="subcellular location">
    <subcellularLocation>
        <location evidence="1">Membrane</location>
        <topology evidence="1">Multi-pass membrane protein</topology>
    </subcellularLocation>
</comment>
<evidence type="ECO:0000259" key="7">
    <source>
        <dbReference type="Pfam" id="PF20684"/>
    </source>
</evidence>
<feature type="transmembrane region" description="Helical" evidence="6">
    <location>
        <begin position="194"/>
        <end position="215"/>
    </location>
</feature>
<dbReference type="InterPro" id="IPR052337">
    <property type="entry name" value="SAT4-like"/>
</dbReference>
<dbReference type="KEGG" id="glz:GLAREA_02542"/>
<organism evidence="8 9">
    <name type="scientific">Glarea lozoyensis (strain ATCC 20868 / MF5171)</name>
    <dbReference type="NCBI Taxonomy" id="1116229"/>
    <lineage>
        <taxon>Eukaryota</taxon>
        <taxon>Fungi</taxon>
        <taxon>Dikarya</taxon>
        <taxon>Ascomycota</taxon>
        <taxon>Pezizomycotina</taxon>
        <taxon>Leotiomycetes</taxon>
        <taxon>Helotiales</taxon>
        <taxon>Helotiaceae</taxon>
        <taxon>Glarea</taxon>
    </lineage>
</organism>
<gene>
    <name evidence="8" type="ORF">GLAREA_02542</name>
</gene>
<dbReference type="EMBL" id="KE145370">
    <property type="protein sequence ID" value="EPE26629.1"/>
    <property type="molecule type" value="Genomic_DNA"/>
</dbReference>
<evidence type="ECO:0000256" key="3">
    <source>
        <dbReference type="ARBA" id="ARBA00022989"/>
    </source>
</evidence>
<protein>
    <recommendedName>
        <fullName evidence="7">Rhodopsin domain-containing protein</fullName>
    </recommendedName>
</protein>
<evidence type="ECO:0000256" key="5">
    <source>
        <dbReference type="ARBA" id="ARBA00038359"/>
    </source>
</evidence>
<evidence type="ECO:0000256" key="1">
    <source>
        <dbReference type="ARBA" id="ARBA00004141"/>
    </source>
</evidence>
<keyword evidence="9" id="KW-1185">Reference proteome</keyword>
<dbReference type="PANTHER" id="PTHR33048:SF167">
    <property type="entry name" value="INTEGRAL MEMBRANE PROTEIN"/>
    <property type="match status" value="1"/>
</dbReference>
<feature type="transmembrane region" description="Helical" evidence="6">
    <location>
        <begin position="58"/>
        <end position="77"/>
    </location>
</feature>
<evidence type="ECO:0000313" key="9">
    <source>
        <dbReference type="Proteomes" id="UP000016922"/>
    </source>
</evidence>
<dbReference type="AlphaFoldDB" id="S3CN54"/>
<accession>S3CN54</accession>
<dbReference type="Pfam" id="PF20684">
    <property type="entry name" value="Fung_rhodopsin"/>
    <property type="match status" value="1"/>
</dbReference>
<dbReference type="HOGENOM" id="CLU_028200_0_1_1"/>
<dbReference type="OMA" id="MICAAIC"/>
<dbReference type="RefSeq" id="XP_008085819.1">
    <property type="nucleotide sequence ID" value="XM_008087628.1"/>
</dbReference>
<keyword evidence="2 6" id="KW-0812">Transmembrane</keyword>
<dbReference type="GeneID" id="19461599"/>
<name>S3CN54_GLAL2</name>
<dbReference type="Proteomes" id="UP000016922">
    <property type="component" value="Unassembled WGS sequence"/>
</dbReference>
<keyword evidence="3 6" id="KW-1133">Transmembrane helix</keyword>
<feature type="transmembrane region" description="Helical" evidence="6">
    <location>
        <begin position="138"/>
        <end position="158"/>
    </location>
</feature>
<evidence type="ECO:0000313" key="8">
    <source>
        <dbReference type="EMBL" id="EPE26629.1"/>
    </source>
</evidence>
<keyword evidence="4 6" id="KW-0472">Membrane</keyword>
<reference evidence="8 9" key="1">
    <citation type="journal article" date="2013" name="BMC Genomics">
        <title>Genomics-driven discovery of the pneumocandin biosynthetic gene cluster in the fungus Glarea lozoyensis.</title>
        <authorList>
            <person name="Chen L."/>
            <person name="Yue Q."/>
            <person name="Zhang X."/>
            <person name="Xiang M."/>
            <person name="Wang C."/>
            <person name="Li S."/>
            <person name="Che Y."/>
            <person name="Ortiz-Lopez F.J."/>
            <person name="Bills G.F."/>
            <person name="Liu X."/>
            <person name="An Z."/>
        </authorList>
    </citation>
    <scope>NUCLEOTIDE SEQUENCE [LARGE SCALE GENOMIC DNA]</scope>
    <source>
        <strain evidence="9">ATCC 20868 / MF5171</strain>
    </source>
</reference>
<evidence type="ECO:0000256" key="2">
    <source>
        <dbReference type="ARBA" id="ARBA00022692"/>
    </source>
</evidence>
<feature type="transmembrane region" description="Helical" evidence="6">
    <location>
        <begin position="105"/>
        <end position="126"/>
    </location>
</feature>
<proteinExistence type="inferred from homology"/>
<dbReference type="eggNOG" id="ENOG502SNI4">
    <property type="taxonomic scope" value="Eukaryota"/>
</dbReference>
<dbReference type="InterPro" id="IPR049326">
    <property type="entry name" value="Rhodopsin_dom_fungi"/>
</dbReference>
<feature type="transmembrane region" description="Helical" evidence="6">
    <location>
        <begin position="25"/>
        <end position="46"/>
    </location>
</feature>